<gene>
    <name evidence="2" type="ORF">NQ318_020009</name>
</gene>
<name>A0AAV8Z8Y2_9CUCU</name>
<evidence type="ECO:0000256" key="1">
    <source>
        <dbReference type="SAM" id="Coils"/>
    </source>
</evidence>
<sequence>MDLNNSSYFVAHTTEDGSEDYSVDWDTFSFQAELEMRQKISREHVQVFELLGQATAPPEDDDNVIRQTQEIKDKISELLDTNQSMVSKYDALVTEQKSVQEMIDKLTSHNKSLLESIKKLEEEEAALQKDYQVQKKALQKGVEMYSKNFDLDVNVVNVSETRYEAFVKFGNVSGSPSVKFIVDRAKREVIDFDASAVLSPNEEEEVKKNFGNLKNLPGLLCALRDILLSKKNDLNKV</sequence>
<dbReference type="Proteomes" id="UP001162162">
    <property type="component" value="Unassembled WGS sequence"/>
</dbReference>
<comment type="caution">
    <text evidence="2">The sequence shown here is derived from an EMBL/GenBank/DDBJ whole genome shotgun (WGS) entry which is preliminary data.</text>
</comment>
<organism evidence="2 3">
    <name type="scientific">Aromia moschata</name>
    <dbReference type="NCBI Taxonomy" id="1265417"/>
    <lineage>
        <taxon>Eukaryota</taxon>
        <taxon>Metazoa</taxon>
        <taxon>Ecdysozoa</taxon>
        <taxon>Arthropoda</taxon>
        <taxon>Hexapoda</taxon>
        <taxon>Insecta</taxon>
        <taxon>Pterygota</taxon>
        <taxon>Neoptera</taxon>
        <taxon>Endopterygota</taxon>
        <taxon>Coleoptera</taxon>
        <taxon>Polyphaga</taxon>
        <taxon>Cucujiformia</taxon>
        <taxon>Chrysomeloidea</taxon>
        <taxon>Cerambycidae</taxon>
        <taxon>Cerambycinae</taxon>
        <taxon>Callichromatini</taxon>
        <taxon>Aromia</taxon>
    </lineage>
</organism>
<keyword evidence="3" id="KW-1185">Reference proteome</keyword>
<evidence type="ECO:0000313" key="3">
    <source>
        <dbReference type="Proteomes" id="UP001162162"/>
    </source>
</evidence>
<dbReference type="AlphaFoldDB" id="A0AAV8Z8Y2"/>
<evidence type="ECO:0008006" key="4">
    <source>
        <dbReference type="Google" id="ProtNLM"/>
    </source>
</evidence>
<evidence type="ECO:0000313" key="2">
    <source>
        <dbReference type="EMBL" id="KAJ8960717.1"/>
    </source>
</evidence>
<feature type="coiled-coil region" evidence="1">
    <location>
        <begin position="103"/>
        <end position="137"/>
    </location>
</feature>
<keyword evidence="1" id="KW-0175">Coiled coil</keyword>
<protein>
    <recommendedName>
        <fullName evidence="4">Kinetochore protein SPC25</fullName>
    </recommendedName>
</protein>
<proteinExistence type="predicted"/>
<dbReference type="EMBL" id="JAPWTK010000007">
    <property type="protein sequence ID" value="KAJ8960717.1"/>
    <property type="molecule type" value="Genomic_DNA"/>
</dbReference>
<accession>A0AAV8Z8Y2</accession>
<reference evidence="2" key="1">
    <citation type="journal article" date="2023" name="Insect Mol. Biol.">
        <title>Genome sequencing provides insights into the evolution of gene families encoding plant cell wall-degrading enzymes in longhorned beetles.</title>
        <authorList>
            <person name="Shin N.R."/>
            <person name="Okamura Y."/>
            <person name="Kirsch R."/>
            <person name="Pauchet Y."/>
        </authorList>
    </citation>
    <scope>NUCLEOTIDE SEQUENCE</scope>
    <source>
        <strain evidence="2">AMC_N1</strain>
    </source>
</reference>